<name>A0A1G6RXI1_9BURK</name>
<accession>A0A1G6RXI1</accession>
<evidence type="ECO:0008006" key="4">
    <source>
        <dbReference type="Google" id="ProtNLM"/>
    </source>
</evidence>
<feature type="transmembrane region" description="Helical" evidence="1">
    <location>
        <begin position="46"/>
        <end position="68"/>
    </location>
</feature>
<sequence>MLLMKSKIHVFLLQLGVSSIVALLSAALVFFVWYPGPYRVISGGGQLFLLMLAVDVILGPLITAVVFNLKKSLLERTVEFATIGVLQIVALAFGLNAMYESRPVHLVFEYDRFRVIHATDIPKELLSKVPAGINPLPMSGPSLIALRPLSGIEKFNFTLQALDGLSVSAQPELWIPYSQAKSVVIAASLPVEDLIKRFPSMQRKLQQEILQSGRNINQVKYLPIQGRKGLTWTALLDGSTAEPFAYVDLDSF</sequence>
<keyword evidence="1" id="KW-0812">Transmembrane</keyword>
<keyword evidence="3" id="KW-1185">Reference proteome</keyword>
<protein>
    <recommendedName>
        <fullName evidence="4">Pilus assembly protein</fullName>
    </recommendedName>
</protein>
<reference evidence="2 3" key="1">
    <citation type="submission" date="2016-10" db="EMBL/GenBank/DDBJ databases">
        <authorList>
            <person name="de Groot N.N."/>
        </authorList>
    </citation>
    <scope>NUCLEOTIDE SEQUENCE [LARGE SCALE GENOMIC DNA]</scope>
    <source>
        <strain evidence="2 3">DSM 16619</strain>
    </source>
</reference>
<dbReference type="Proteomes" id="UP000198781">
    <property type="component" value="Unassembled WGS sequence"/>
</dbReference>
<evidence type="ECO:0000256" key="1">
    <source>
        <dbReference type="SAM" id="Phobius"/>
    </source>
</evidence>
<dbReference type="AlphaFoldDB" id="A0A1G6RXI1"/>
<evidence type="ECO:0000313" key="3">
    <source>
        <dbReference type="Proteomes" id="UP000198781"/>
    </source>
</evidence>
<dbReference type="EMBL" id="FMZC01000004">
    <property type="protein sequence ID" value="SDD08655.1"/>
    <property type="molecule type" value="Genomic_DNA"/>
</dbReference>
<feature type="transmembrane region" description="Helical" evidence="1">
    <location>
        <begin position="80"/>
        <end position="99"/>
    </location>
</feature>
<dbReference type="STRING" id="187868.SAMN05192589_104253"/>
<evidence type="ECO:0000313" key="2">
    <source>
        <dbReference type="EMBL" id="SDD08655.1"/>
    </source>
</evidence>
<keyword evidence="1" id="KW-0472">Membrane</keyword>
<keyword evidence="1" id="KW-1133">Transmembrane helix</keyword>
<gene>
    <name evidence="2" type="ORF">SAMN05192589_104253</name>
</gene>
<organism evidence="2 3">
    <name type="scientific">Paracidovorax valerianellae</name>
    <dbReference type="NCBI Taxonomy" id="187868"/>
    <lineage>
        <taxon>Bacteria</taxon>
        <taxon>Pseudomonadati</taxon>
        <taxon>Pseudomonadota</taxon>
        <taxon>Betaproteobacteria</taxon>
        <taxon>Burkholderiales</taxon>
        <taxon>Comamonadaceae</taxon>
        <taxon>Paracidovorax</taxon>
    </lineage>
</organism>
<feature type="transmembrane region" description="Helical" evidence="1">
    <location>
        <begin position="12"/>
        <end position="34"/>
    </location>
</feature>
<proteinExistence type="predicted"/>